<dbReference type="InterPro" id="IPR029466">
    <property type="entry name" value="NAM-associated_C"/>
</dbReference>
<dbReference type="EMBL" id="JBDFQZ010000002">
    <property type="protein sequence ID" value="KAK9749037.1"/>
    <property type="molecule type" value="Genomic_DNA"/>
</dbReference>
<comment type="caution">
    <text evidence="3">The sequence shown here is derived from an EMBL/GenBank/DDBJ whole genome shotgun (WGS) entry which is preliminary data.</text>
</comment>
<evidence type="ECO:0000313" key="4">
    <source>
        <dbReference type="Proteomes" id="UP001443914"/>
    </source>
</evidence>
<feature type="region of interest" description="Disordered" evidence="1">
    <location>
        <begin position="170"/>
        <end position="228"/>
    </location>
</feature>
<keyword evidence="4" id="KW-1185">Reference proteome</keyword>
<protein>
    <recommendedName>
        <fullName evidence="2">No apical meristem-associated C-terminal domain-containing protein</fullName>
    </recommendedName>
</protein>
<organism evidence="3 4">
    <name type="scientific">Saponaria officinalis</name>
    <name type="common">Common soapwort</name>
    <name type="synonym">Lychnis saponaria</name>
    <dbReference type="NCBI Taxonomy" id="3572"/>
    <lineage>
        <taxon>Eukaryota</taxon>
        <taxon>Viridiplantae</taxon>
        <taxon>Streptophyta</taxon>
        <taxon>Embryophyta</taxon>
        <taxon>Tracheophyta</taxon>
        <taxon>Spermatophyta</taxon>
        <taxon>Magnoliopsida</taxon>
        <taxon>eudicotyledons</taxon>
        <taxon>Gunneridae</taxon>
        <taxon>Pentapetalae</taxon>
        <taxon>Caryophyllales</taxon>
        <taxon>Caryophyllaceae</taxon>
        <taxon>Caryophylleae</taxon>
        <taxon>Saponaria</taxon>
    </lineage>
</organism>
<dbReference type="Proteomes" id="UP001443914">
    <property type="component" value="Unassembled WGS sequence"/>
</dbReference>
<name>A0AAW1MT36_SAPOF</name>
<evidence type="ECO:0000256" key="1">
    <source>
        <dbReference type="SAM" id="MobiDB-lite"/>
    </source>
</evidence>
<evidence type="ECO:0000259" key="2">
    <source>
        <dbReference type="Pfam" id="PF14303"/>
    </source>
</evidence>
<dbReference type="PANTHER" id="PTHR45023">
    <property type="match status" value="1"/>
</dbReference>
<dbReference type="Pfam" id="PF14303">
    <property type="entry name" value="NAM-associated"/>
    <property type="match status" value="1"/>
</dbReference>
<dbReference type="AlphaFoldDB" id="A0AAW1MT36"/>
<accession>A0AAW1MT36</accession>
<feature type="compositionally biased region" description="Low complexity" evidence="1">
    <location>
        <begin position="196"/>
        <end position="222"/>
    </location>
</feature>
<dbReference type="PANTHER" id="PTHR45023:SF4">
    <property type="entry name" value="GLYCINE-RICH PROTEIN-RELATED"/>
    <property type="match status" value="1"/>
</dbReference>
<feature type="region of interest" description="Disordered" evidence="1">
    <location>
        <begin position="23"/>
        <end position="43"/>
    </location>
</feature>
<sequence>MMLSQLRTQEFVEKTPIFCANKSKKSLPSQKDQSNESKEGRNWTEKEDLALMSAWVMCCEDAIGGKNQRSNTRWNSVYALYEQARTENQNQSQLGIRSVEGMKNRYKRLNFLVNKWVGCYSKVLNRPPASGTKLEDDIELAQKLFRKSNANNDFVDFEVYNKIMSKHPKWSLQKRHSNVSEDISTSGSKRSRSEMDSNPSSVNVPTPSSVNVTSPSNDNVTTPSSINVDEYVNQRPEGREAAKKKRNGKTHVSDSMFSIDDISRIEGSKAVTKEQIEFRQRRIEADLQIENIRLLKTKTKLEMTMLNTLLSQQDLNPTDQEMKDKLINKYMSDL</sequence>
<gene>
    <name evidence="3" type="ORF">RND81_02G098600</name>
</gene>
<feature type="domain" description="No apical meristem-associated C-terminal" evidence="2">
    <location>
        <begin position="159"/>
        <end position="298"/>
    </location>
</feature>
<proteinExistence type="predicted"/>
<reference evidence="3" key="1">
    <citation type="submission" date="2024-03" db="EMBL/GenBank/DDBJ databases">
        <title>WGS assembly of Saponaria officinalis var. Norfolk2.</title>
        <authorList>
            <person name="Jenkins J."/>
            <person name="Shu S."/>
            <person name="Grimwood J."/>
            <person name="Barry K."/>
            <person name="Goodstein D."/>
            <person name="Schmutz J."/>
            <person name="Leebens-Mack J."/>
            <person name="Osbourn A."/>
        </authorList>
    </citation>
    <scope>NUCLEOTIDE SEQUENCE [LARGE SCALE GENOMIC DNA]</scope>
    <source>
        <strain evidence="3">JIC</strain>
    </source>
</reference>
<feature type="compositionally biased region" description="Basic and acidic residues" evidence="1">
    <location>
        <begin position="33"/>
        <end position="43"/>
    </location>
</feature>
<evidence type="ECO:0000313" key="3">
    <source>
        <dbReference type="EMBL" id="KAK9749037.1"/>
    </source>
</evidence>
<feature type="region of interest" description="Disordered" evidence="1">
    <location>
        <begin position="233"/>
        <end position="252"/>
    </location>
</feature>